<dbReference type="InterPro" id="IPR037002">
    <property type="entry name" value="Microviridae_protein_F_sf"/>
</dbReference>
<evidence type="ECO:0000256" key="5">
    <source>
        <dbReference type="ARBA" id="ARBA00022844"/>
    </source>
</evidence>
<dbReference type="GO" id="GO:0039615">
    <property type="term" value="C:T=1 icosahedral viral capsid"/>
    <property type="evidence" value="ECO:0007669"/>
    <property type="project" value="UniProtKB-KW"/>
</dbReference>
<comment type="subcellular location">
    <subcellularLocation>
        <location evidence="1">Virion</location>
    </subcellularLocation>
</comment>
<dbReference type="InterPro" id="IPR016184">
    <property type="entry name" value="Capsid/spike_ssDNA_virus"/>
</dbReference>
<keyword evidence="4" id="KW-0167">Capsid protein</keyword>
<keyword evidence="3" id="KW-1140">T=1 icosahedral capsid protein</keyword>
<name>A0A8F5RCS2_9VIRU</name>
<reference evidence="6" key="1">
    <citation type="submission" date="2021-04" db="EMBL/GenBank/DDBJ databases">
        <title>Genomes of microviruses identified in yellow-bellied marmot fecal samples.</title>
        <authorList>
            <person name="Varsani A."/>
            <person name="Kraberger S."/>
            <person name="Chatterjee A."/>
            <person name="Richet C."/>
            <person name="Fontenele R.S."/>
            <person name="Schmidlin K."/>
            <person name="Blumstein D.T."/>
        </authorList>
    </citation>
    <scope>NUCLEOTIDE SEQUENCE</scope>
    <source>
        <strain evidence="6">Mar51</strain>
    </source>
</reference>
<dbReference type="InterPro" id="IPR003514">
    <property type="entry name" value="Microviridae_protein_F"/>
</dbReference>
<dbReference type="Pfam" id="PF02305">
    <property type="entry name" value="Phage_F"/>
    <property type="match status" value="2"/>
</dbReference>
<comment type="similarity">
    <text evidence="2">Belongs to the microviridae F protein family.</text>
</comment>
<evidence type="ECO:0000256" key="2">
    <source>
        <dbReference type="ARBA" id="ARBA00009963"/>
    </source>
</evidence>
<evidence type="ECO:0000256" key="4">
    <source>
        <dbReference type="ARBA" id="ARBA00022561"/>
    </source>
</evidence>
<evidence type="ECO:0000256" key="1">
    <source>
        <dbReference type="ARBA" id="ARBA00004328"/>
    </source>
</evidence>
<dbReference type="SUPFAM" id="SSF88645">
    <property type="entry name" value="ssDNA viruses"/>
    <property type="match status" value="2"/>
</dbReference>
<accession>A0A8F5RCS2</accession>
<dbReference type="EMBL" id="MZ089797">
    <property type="protein sequence ID" value="QXN75248.1"/>
    <property type="molecule type" value="Genomic_DNA"/>
</dbReference>
<sequence>MSKVFGRNNSPTPKPKRNSFDLSFTNNLTLNFGGLYPVLCKEVLPGDTFKIDTTFGLRFMPMYFPLQTKMRADIHYFYVRNRNLWKDWPDFVGKTKPNLVPPFINAYRTLDKKFLKTGSLADYLGVPTTWSGRKLSNSSLSLPIAVSSSFVPCTPPVGSVERYTRWGMSSLHYHLPSGSIFDYRTVSEFIEASSENPGGTLTNSSLSCSTVTSNSAPYCTYIPLTVPSDITAGVWHFRVPFGSIQSDPVTIPIVFMYPTSSSGSVGQSYFVLDASVVSESGFRYLEFDISLPVNILASYSRNIFIVFDVTPSDSFLPTESSSFPWTSVVRSVGSYSGIPVDYVDSDVAENPFTNKCPLSALPFRAYESIYNAFYRDDRNNPYVLDGSVEYNEYLPTKDGGSDNTDYQIRYRNWEQDFLTTAVPTPQQGDAPLVGITSTGVATFVDESTGKEYQATLSSSDGDHVDGVTYTENLPGSVARSLVNVVSSGISINDFRNVNAFQRWLETNVRKGLKYKDQIESHFGVNISYAELDMPEFIGGVTQVVDVRQIDQQSQTTSDSPLGSYAGQAYAVGRAKHKINKFFDEHGFIIGILSVSPVPVYSQLLPKHFTKTDSLDYFFPEFGHIGLQPIPYREVCPVEAVNSSVDLSDTFGYQRAWYDYLASVDEVHGLMRTELRDFLISRFYGAVPRLTPDFLTIRPEQTNQVFSVTDVSDKILGLINFNIQALRPIPRFGVPRLE</sequence>
<dbReference type="Gene3D" id="2.60.169.10">
    <property type="entry name" value="Microviridae F protein"/>
    <property type="match status" value="2"/>
</dbReference>
<protein>
    <submittedName>
        <fullName evidence="6">Major capsid protein</fullName>
    </submittedName>
</protein>
<evidence type="ECO:0000313" key="6">
    <source>
        <dbReference type="EMBL" id="QXN75248.1"/>
    </source>
</evidence>
<keyword evidence="5" id="KW-0946">Virion</keyword>
<evidence type="ECO:0000256" key="3">
    <source>
        <dbReference type="ARBA" id="ARBA00022431"/>
    </source>
</evidence>
<proteinExistence type="inferred from homology"/>
<organism evidence="6">
    <name type="scientific">Microvirus mar51</name>
    <dbReference type="NCBI Taxonomy" id="2851187"/>
    <lineage>
        <taxon>Viruses</taxon>
        <taxon>Monodnaviria</taxon>
        <taxon>Sangervirae</taxon>
        <taxon>Phixviricota</taxon>
        <taxon>Malgrandaviricetes</taxon>
        <taxon>Petitvirales</taxon>
        <taxon>Microviridae</taxon>
    </lineage>
</organism>
<dbReference type="GO" id="GO:0005198">
    <property type="term" value="F:structural molecule activity"/>
    <property type="evidence" value="ECO:0007669"/>
    <property type="project" value="InterPro"/>
</dbReference>